<sequence>MKVWVILNGENNMNNEPTILVKKANGMSVRMSLDEFKKMKTSSSTQILGASNVVNTVKKEEDKENQLKEEELKRKADEIRQKLRDDIIKIRKESENKSTKVESGYGNKDGVSKSLQNVVENIKDKSTLSGINRWEKDDHKSLLDDEFHQEKPVLVREGEHILARTTPVKDVFVNEAGYKNKIGDNKNFQFDKPKFTKNLDVDRGIIITNNKMSGVIPEMQPLNTKPLLQDVKPPKVEKQSVGPVDEMLNFTLEDFRRLGTNAEDSISKVKEKFEYLQEDSYLMFMEGVEAWYNSPIYKQYQDIISKSLKNRIPVAEVLSGSMADSDMKLDEFKAVLKLSKTLY</sequence>
<evidence type="ECO:0000313" key="3">
    <source>
        <dbReference type="Proteomes" id="UP000177067"/>
    </source>
</evidence>
<reference evidence="2 3" key="1">
    <citation type="journal article" date="2016" name="Nat. Commun.">
        <title>Thousands of microbial genomes shed light on interconnected biogeochemical processes in an aquifer system.</title>
        <authorList>
            <person name="Anantharaman K."/>
            <person name="Brown C.T."/>
            <person name="Hug L.A."/>
            <person name="Sharon I."/>
            <person name="Castelle C.J."/>
            <person name="Probst A.J."/>
            <person name="Thomas B.C."/>
            <person name="Singh A."/>
            <person name="Wilkins M.J."/>
            <person name="Karaoz U."/>
            <person name="Brodie E.L."/>
            <person name="Williams K.H."/>
            <person name="Hubbard S.S."/>
            <person name="Banfield J.F."/>
        </authorList>
    </citation>
    <scope>NUCLEOTIDE SEQUENCE [LARGE SCALE GENOMIC DNA]</scope>
</reference>
<protein>
    <submittedName>
        <fullName evidence="2">Uncharacterized protein</fullName>
    </submittedName>
</protein>
<dbReference type="EMBL" id="MFPS01000006">
    <property type="protein sequence ID" value="OGH59775.1"/>
    <property type="molecule type" value="Genomic_DNA"/>
</dbReference>
<proteinExistence type="predicted"/>
<organism evidence="2 3">
    <name type="scientific">Candidatus Magasanikbacteria bacterium RIFCSPHIGHO2_01_FULL_33_34</name>
    <dbReference type="NCBI Taxonomy" id="1798671"/>
    <lineage>
        <taxon>Bacteria</taxon>
        <taxon>Candidatus Magasanikiibacteriota</taxon>
    </lineage>
</organism>
<evidence type="ECO:0000256" key="1">
    <source>
        <dbReference type="SAM" id="Coils"/>
    </source>
</evidence>
<evidence type="ECO:0000313" key="2">
    <source>
        <dbReference type="EMBL" id="OGH59775.1"/>
    </source>
</evidence>
<gene>
    <name evidence="2" type="ORF">A2725_02030</name>
</gene>
<comment type="caution">
    <text evidence="2">The sequence shown here is derived from an EMBL/GenBank/DDBJ whole genome shotgun (WGS) entry which is preliminary data.</text>
</comment>
<name>A0A1F6LKC3_9BACT</name>
<dbReference type="Proteomes" id="UP000177067">
    <property type="component" value="Unassembled WGS sequence"/>
</dbReference>
<accession>A0A1F6LKC3</accession>
<dbReference type="AlphaFoldDB" id="A0A1F6LKC3"/>
<feature type="coiled-coil region" evidence="1">
    <location>
        <begin position="50"/>
        <end position="85"/>
    </location>
</feature>
<keyword evidence="1" id="KW-0175">Coiled coil</keyword>